<name>A0A197KA95_9FUNG</name>
<evidence type="ECO:0000313" key="4">
    <source>
        <dbReference type="Proteomes" id="UP000078512"/>
    </source>
</evidence>
<reference evidence="3 4" key="1">
    <citation type="submission" date="2016-05" db="EMBL/GenBank/DDBJ databases">
        <title>Genome sequencing reveals origins of a unique bacterial endosymbiosis in the earliest lineages of terrestrial Fungi.</title>
        <authorList>
            <consortium name="DOE Joint Genome Institute"/>
            <person name="Uehling J."/>
            <person name="Gryganskyi A."/>
            <person name="Hameed K."/>
            <person name="Tschaplinski T."/>
            <person name="Misztal P."/>
            <person name="Wu S."/>
            <person name="Desiro A."/>
            <person name="Vande Pol N."/>
            <person name="Du Z.-Y."/>
            <person name="Zienkiewicz A."/>
            <person name="Zienkiewicz K."/>
            <person name="Morin E."/>
            <person name="Tisserant E."/>
            <person name="Splivallo R."/>
            <person name="Hainaut M."/>
            <person name="Henrissat B."/>
            <person name="Ohm R."/>
            <person name="Kuo A."/>
            <person name="Yan J."/>
            <person name="Lipzen A."/>
            <person name="Nolan M."/>
            <person name="Labutti K."/>
            <person name="Barry K."/>
            <person name="Goldstein A."/>
            <person name="Labbe J."/>
            <person name="Schadt C."/>
            <person name="Tuskan G."/>
            <person name="Grigoriev I."/>
            <person name="Martin F."/>
            <person name="Vilgalys R."/>
            <person name="Bonito G."/>
        </authorList>
    </citation>
    <scope>NUCLEOTIDE SEQUENCE [LARGE SCALE GENOMIC DNA]</scope>
    <source>
        <strain evidence="3 4">AG-77</strain>
    </source>
</reference>
<evidence type="ECO:0000256" key="1">
    <source>
        <dbReference type="SAM" id="Coils"/>
    </source>
</evidence>
<dbReference type="EMBL" id="KV442020">
    <property type="protein sequence ID" value="OAQ33611.1"/>
    <property type="molecule type" value="Genomic_DNA"/>
</dbReference>
<feature type="compositionally biased region" description="Polar residues" evidence="2">
    <location>
        <begin position="747"/>
        <end position="770"/>
    </location>
</feature>
<feature type="region of interest" description="Disordered" evidence="2">
    <location>
        <begin position="747"/>
        <end position="814"/>
    </location>
</feature>
<protein>
    <submittedName>
        <fullName evidence="3">Uncharacterized protein</fullName>
    </submittedName>
</protein>
<gene>
    <name evidence="3" type="ORF">K457DRAFT_122098</name>
</gene>
<feature type="compositionally biased region" description="Polar residues" evidence="2">
    <location>
        <begin position="805"/>
        <end position="814"/>
    </location>
</feature>
<feature type="region of interest" description="Disordered" evidence="2">
    <location>
        <begin position="1"/>
        <end position="113"/>
    </location>
</feature>
<feature type="coiled-coil region" evidence="1">
    <location>
        <begin position="365"/>
        <end position="410"/>
    </location>
</feature>
<feature type="compositionally biased region" description="Low complexity" evidence="2">
    <location>
        <begin position="839"/>
        <end position="880"/>
    </location>
</feature>
<feature type="compositionally biased region" description="Low complexity" evidence="2">
    <location>
        <begin position="788"/>
        <end position="803"/>
    </location>
</feature>
<dbReference type="OrthoDB" id="2422345at2759"/>
<feature type="compositionally biased region" description="Low complexity" evidence="2">
    <location>
        <begin position="1"/>
        <end position="12"/>
    </location>
</feature>
<dbReference type="AlphaFoldDB" id="A0A197KA95"/>
<feature type="region of interest" description="Disordered" evidence="2">
    <location>
        <begin position="835"/>
        <end position="887"/>
    </location>
</feature>
<evidence type="ECO:0000256" key="2">
    <source>
        <dbReference type="SAM" id="MobiDB-lite"/>
    </source>
</evidence>
<feature type="region of interest" description="Disordered" evidence="2">
    <location>
        <begin position="147"/>
        <end position="191"/>
    </location>
</feature>
<evidence type="ECO:0000313" key="3">
    <source>
        <dbReference type="EMBL" id="OAQ33611.1"/>
    </source>
</evidence>
<feature type="compositionally biased region" description="Low complexity" evidence="2">
    <location>
        <begin position="41"/>
        <end position="53"/>
    </location>
</feature>
<organism evidence="3 4">
    <name type="scientific">Linnemannia elongata AG-77</name>
    <dbReference type="NCBI Taxonomy" id="1314771"/>
    <lineage>
        <taxon>Eukaryota</taxon>
        <taxon>Fungi</taxon>
        <taxon>Fungi incertae sedis</taxon>
        <taxon>Mucoromycota</taxon>
        <taxon>Mortierellomycotina</taxon>
        <taxon>Mortierellomycetes</taxon>
        <taxon>Mortierellales</taxon>
        <taxon>Mortierellaceae</taxon>
        <taxon>Linnemannia</taxon>
    </lineage>
</organism>
<dbReference type="Proteomes" id="UP000078512">
    <property type="component" value="Unassembled WGS sequence"/>
</dbReference>
<proteinExistence type="predicted"/>
<keyword evidence="1" id="KW-0175">Coiled coil</keyword>
<feature type="compositionally biased region" description="Low complexity" evidence="2">
    <location>
        <begin position="80"/>
        <end position="103"/>
    </location>
</feature>
<keyword evidence="4" id="KW-1185">Reference proteome</keyword>
<accession>A0A197KA95</accession>
<sequence length="887" mass="94911">MAMAKKTAMTTTSPVPSPILGTVAKNSSTPASFLKRKPVKSAKPSSSPTSLNSVGQSAIKASATLTPPPKDPTLSNMVGPPHSQHQQQEQQQQQYPQNRPSQHPLASSKGRGMMAISADEQSGKDTPVSFQQSQDELFSKLEQLAAARGKTKPGETQKPIANRLSTTGTRGSNGNGGQTTSSGGKAYGSVGNKSITFNQNQSHNQNGSFMKQGSTSTASLKLQPGKTLGGGAGGAGGAQTISNQHWSVNLSVTMWVWRRKSLTHPPLTPFRFCADSFFDFGFVLFASVQFLVVVGQPEAPRVVMANASPPKVQNKLRKRASTLSLTATTFMPPGSHNSSVAGMGAHGGAPAGPDHHTEQDYRQLYEAVLKEAKVWEKKCSSAQNQIHYERERWEEKYGELERMYRDLESSRTEANVDKMNSLLDTVQQLQLANEVFRKQLQDAGIEPDPMPAVQFHSRHLLVGENLDRTFLEENEVMKEKSLITNQKISHLSTEINNVAIAISQTINYVQLRYLTQMLDAAEHVSSQKRTRAMSNSFLTDMLSRGVKKTGPAAKNTNSISTQTPAMLMCSLQQQGINNGSATFRSLETSLSKSFSFTTSLLNLAGLNNYGQGPTEIIYKLKGGVTDDRSQLTRQGIPPLVIQDLKGNPASPDSEDILAANRANPPIPRFQYASPTSSQLRIFVPDSNNPGAFRNSGGASACNMSIASGSRAGSVLNGLEDHGENGGSAGIGGGIGGGLGQFRRSSSDISLQMSGPHNYQQGLHPLQQPNFQGPVRTGGKYPYPYHHPSTSSSSSSNLSSRAPSQRALSFSTPNNLPRLASSQQFLSPEMAVLYSHHSKSSSTHSSSSSSSSTSANNGNSTTSINVSSTAVTTSTTTSSNSDSDPSGE</sequence>